<feature type="transmembrane region" description="Helical" evidence="1">
    <location>
        <begin position="146"/>
        <end position="163"/>
    </location>
</feature>
<evidence type="ECO:0000256" key="1">
    <source>
        <dbReference type="SAM" id="Phobius"/>
    </source>
</evidence>
<dbReference type="SUPFAM" id="SSF53474">
    <property type="entry name" value="alpha/beta-Hydrolases"/>
    <property type="match status" value="1"/>
</dbReference>
<dbReference type="GO" id="GO:0016787">
    <property type="term" value="F:hydrolase activity"/>
    <property type="evidence" value="ECO:0007669"/>
    <property type="project" value="UniProtKB-KW"/>
</dbReference>
<keyword evidence="1" id="KW-1133">Transmembrane helix</keyword>
<dbReference type="Proteomes" id="UP000625316">
    <property type="component" value="Unassembled WGS sequence"/>
</dbReference>
<keyword evidence="1" id="KW-0812">Transmembrane</keyword>
<dbReference type="InterPro" id="IPR029058">
    <property type="entry name" value="AB_hydrolase_fold"/>
</dbReference>
<dbReference type="Pfam" id="PF05990">
    <property type="entry name" value="DUF900"/>
    <property type="match status" value="1"/>
</dbReference>
<reference evidence="2" key="1">
    <citation type="submission" date="2020-10" db="EMBL/GenBank/DDBJ databases">
        <authorList>
            <person name="Castelo-Branco R."/>
            <person name="Eusebio N."/>
            <person name="Adriana R."/>
            <person name="Vieira A."/>
            <person name="Brugerolle De Fraissinette N."/>
            <person name="Rezende De Castro R."/>
            <person name="Schneider M.P."/>
            <person name="Vasconcelos V."/>
            <person name="Leao P.N."/>
        </authorList>
    </citation>
    <scope>NUCLEOTIDE SEQUENCE</scope>
    <source>
        <strain evidence="2">LEGE 11480</strain>
    </source>
</reference>
<sequence length="592" mass="66108">MFNPYLLDIRPIGPTDQPRFKSYLVSSTAPVNVEQPPIACEGGDPQHGIDAMAEFITQHSAESAAGGVEILIQIHGYNTNADYIAERYAQTAEYLAEKYPPTDAARLFLCYRWSSEPVSKLFKDSLNIAQSALPQLLRLISQSSKFGVLTALIGLVFGVLLVISEGLRFVALLLAFLILLFLAIGLSIPILTLLLLRLSNYFRDVHRADQYGALDLVEFIRQLNRAVVQQTNGQWDKPRIRLSFIGYSMGASVVTQAVRILSDVFDRQSISTLDMSDRAAPPPSEVGDVFRLGRLVLVAPDISTESIISGRGNTLRSSIRRFEEAYLFCNEGDMALRVASTVANYFSFPAATREGGYRLGAMAVRKPNYQSEKVLQYGVLNLSSQGELADRRHFLDYLSIRRDFSLRKRQEAMWGHDESRQAAENRDLIQKLERKPIAELFTYFDCTDYQEPVQDPQPGQPQTQGILGLAAGKASLGYVDLLKLLIALVQGKLDPHGGYLQDRAKFSRELIFGLGSLGFGGLLDQFVDKSEYDACYTQVCQQASNLQPHQKKRLAAVQVFSQLNRDRGIQVLLSPERYNVDVKAGRTNRRGY</sequence>
<keyword evidence="2" id="KW-0378">Hydrolase</keyword>
<dbReference type="InterPro" id="IPR010297">
    <property type="entry name" value="DUF900_hydrolase"/>
</dbReference>
<protein>
    <submittedName>
        <fullName evidence="2">Alpha/beta hydrolase</fullName>
    </submittedName>
</protein>
<evidence type="ECO:0000313" key="3">
    <source>
        <dbReference type="Proteomes" id="UP000625316"/>
    </source>
</evidence>
<gene>
    <name evidence="2" type="ORF">IQ266_10640</name>
</gene>
<accession>A0A928VKD5</accession>
<keyword evidence="3" id="KW-1185">Reference proteome</keyword>
<dbReference type="EMBL" id="JADEXQ010000030">
    <property type="protein sequence ID" value="MBE9030186.1"/>
    <property type="molecule type" value="Genomic_DNA"/>
</dbReference>
<name>A0A928VKD5_9CYAN</name>
<dbReference type="RefSeq" id="WP_264325013.1">
    <property type="nucleotide sequence ID" value="NZ_JADEXQ010000030.1"/>
</dbReference>
<evidence type="ECO:0000313" key="2">
    <source>
        <dbReference type="EMBL" id="MBE9030186.1"/>
    </source>
</evidence>
<comment type="caution">
    <text evidence="2">The sequence shown here is derived from an EMBL/GenBank/DDBJ whole genome shotgun (WGS) entry which is preliminary data.</text>
</comment>
<keyword evidence="1" id="KW-0472">Membrane</keyword>
<proteinExistence type="predicted"/>
<organism evidence="2 3">
    <name type="scientific">Romeriopsis navalis LEGE 11480</name>
    <dbReference type="NCBI Taxonomy" id="2777977"/>
    <lineage>
        <taxon>Bacteria</taxon>
        <taxon>Bacillati</taxon>
        <taxon>Cyanobacteriota</taxon>
        <taxon>Cyanophyceae</taxon>
        <taxon>Leptolyngbyales</taxon>
        <taxon>Leptolyngbyaceae</taxon>
        <taxon>Romeriopsis</taxon>
        <taxon>Romeriopsis navalis</taxon>
    </lineage>
</organism>
<dbReference type="AlphaFoldDB" id="A0A928VKD5"/>
<feature type="transmembrane region" description="Helical" evidence="1">
    <location>
        <begin position="169"/>
        <end position="196"/>
    </location>
</feature>